<dbReference type="AlphaFoldDB" id="A0AAQ3PM07"/>
<evidence type="ECO:0000259" key="8">
    <source>
        <dbReference type="Pfam" id="PF18052"/>
    </source>
</evidence>
<protein>
    <submittedName>
        <fullName evidence="11">Uncharacterized protein</fullName>
    </submittedName>
</protein>
<dbReference type="PRINTS" id="PR00364">
    <property type="entry name" value="DISEASERSIST"/>
</dbReference>
<feature type="domain" description="R13L1/DRL21-like LRR repeat region" evidence="10">
    <location>
        <begin position="685"/>
        <end position="824"/>
    </location>
</feature>
<dbReference type="InterPro" id="IPR056789">
    <property type="entry name" value="LRR_R13L1-DRL21"/>
</dbReference>
<dbReference type="GO" id="GO:0002758">
    <property type="term" value="P:innate immune response-activating signaling pathway"/>
    <property type="evidence" value="ECO:0007669"/>
    <property type="project" value="UniProtKB-ARBA"/>
</dbReference>
<dbReference type="PANTHER" id="PTHR36766:SF36">
    <property type="entry name" value="AAA+ ATPASE DOMAIN-CONTAINING PROTEIN"/>
    <property type="match status" value="1"/>
</dbReference>
<comment type="similarity">
    <text evidence="1">Belongs to the disease resistance NB-LRR family.</text>
</comment>
<evidence type="ECO:0000256" key="4">
    <source>
        <dbReference type="ARBA" id="ARBA00022741"/>
    </source>
</evidence>
<accession>A0AAQ3PM07</accession>
<dbReference type="GO" id="GO:0043531">
    <property type="term" value="F:ADP binding"/>
    <property type="evidence" value="ECO:0007669"/>
    <property type="project" value="InterPro"/>
</dbReference>
<keyword evidence="12" id="KW-1185">Reference proteome</keyword>
<dbReference type="Gene3D" id="3.40.50.300">
    <property type="entry name" value="P-loop containing nucleotide triphosphate hydrolases"/>
    <property type="match status" value="1"/>
</dbReference>
<feature type="domain" description="NB-ARC" evidence="7">
    <location>
        <begin position="182"/>
        <end position="345"/>
    </location>
</feature>
<dbReference type="SUPFAM" id="SSF52047">
    <property type="entry name" value="RNI-like"/>
    <property type="match status" value="1"/>
</dbReference>
<dbReference type="FunFam" id="1.10.10.10:FF:000322">
    <property type="entry name" value="Probable disease resistance protein At1g63360"/>
    <property type="match status" value="1"/>
</dbReference>
<dbReference type="InterPro" id="IPR002182">
    <property type="entry name" value="NB-ARC"/>
</dbReference>
<proteinExistence type="inferred from homology"/>
<evidence type="ECO:0000256" key="6">
    <source>
        <dbReference type="ARBA" id="ARBA00022840"/>
    </source>
</evidence>
<dbReference type="Gene3D" id="3.80.10.10">
    <property type="entry name" value="Ribonuclease Inhibitor"/>
    <property type="match status" value="1"/>
</dbReference>
<dbReference type="Pfam" id="PF00931">
    <property type="entry name" value="NB-ARC"/>
    <property type="match status" value="1"/>
</dbReference>
<gene>
    <name evidence="11" type="ORF">U9M48_000709</name>
</gene>
<evidence type="ECO:0000313" key="11">
    <source>
        <dbReference type="EMBL" id="WVZ49341.1"/>
    </source>
</evidence>
<dbReference type="InterPro" id="IPR042197">
    <property type="entry name" value="Apaf_helical"/>
</dbReference>
<evidence type="ECO:0000256" key="5">
    <source>
        <dbReference type="ARBA" id="ARBA00022821"/>
    </source>
</evidence>
<evidence type="ECO:0000259" key="10">
    <source>
        <dbReference type="Pfam" id="PF25019"/>
    </source>
</evidence>
<keyword evidence="3" id="KW-0677">Repeat</keyword>
<feature type="domain" description="Disease resistance protein winged helix" evidence="9">
    <location>
        <begin position="433"/>
        <end position="506"/>
    </location>
</feature>
<dbReference type="GO" id="GO:0042742">
    <property type="term" value="P:defense response to bacterium"/>
    <property type="evidence" value="ECO:0007669"/>
    <property type="project" value="UniProtKB-ARBA"/>
</dbReference>
<dbReference type="Gene3D" id="1.10.8.430">
    <property type="entry name" value="Helical domain of apoptotic protease-activating factors"/>
    <property type="match status" value="1"/>
</dbReference>
<dbReference type="Gene3D" id="1.10.10.10">
    <property type="entry name" value="Winged helix-like DNA-binding domain superfamily/Winged helix DNA-binding domain"/>
    <property type="match status" value="1"/>
</dbReference>
<dbReference type="EMBL" id="CP144745">
    <property type="protein sequence ID" value="WVZ49341.1"/>
    <property type="molecule type" value="Genomic_DNA"/>
</dbReference>
<dbReference type="PANTHER" id="PTHR36766">
    <property type="entry name" value="PLANT BROAD-SPECTRUM MILDEW RESISTANCE PROTEIN RPW8"/>
    <property type="match status" value="1"/>
</dbReference>
<dbReference type="GO" id="GO:0009626">
    <property type="term" value="P:plant-type hypersensitive response"/>
    <property type="evidence" value="ECO:0007669"/>
    <property type="project" value="UniProtKB-ARBA"/>
</dbReference>
<sequence length="1040" mass="116772">MAVVLDALAPYVKKLIQDMAEEEVDMLLGVSGEISELGDKVENMEGYVADAERRRINEARVQRWVSKLKGALYDATDLLELCHLDAKGRGGWWADAPSCFRPMLFFLQSPRFAHSMGGRIKELNTSLDQIRKEMADFGFVQLHPYQLRTPPSDATAPSRTTTSLLDESAVVGDAIRLDAMALVQELLTNGPAIKVVSITGVGGMGKTTLAKKIFHNTTIKKEFSRKVWLSITESYSPEKLLSSAITQAGGAKEPHGDQQVLTQTLARTLPSSGKFLLVLDDVWTTRPWSDLFQDPVVIAAQSKPGSRVIITTRNQDLVKQMGAHYHLHHVKRLGKEDAWRLLKKQLPPQAVGVDQLKNIGTEILKRCDGLPLAIKVIGGLLSMRYPSENEWNAVLNKPAWSQTGLPPELDNRIYLSYEDLSPQLKQCFLYCALFPKGQDIDQRTIIQMWVSEGFIQFSEESSSTSSQYLEGIAIEYYEELVKRNLIEPTSQYFRIGLKCTMHDVVRFFAKHVSREELLVVSNKEELAAGGHDIGMPVRRLSVGQNVLPVVEWVDLRRKESLIRTLIIYSKVNFQRGCSLDSFSSLRVLYIRYIHLEDTDISRLPDDIHKMMFLRYISLVDCKKLGRLPSSTTKLVHLRSLDITGSDNNLSVLPKGFRGLTNLRFLYGFPVHVGIDAGSDWCSLLELEPLSELRRLRISGLEKVPSSSMAEKAMISHKDHLTYLEFQYSASGHTLGPGGHIDAEQQQQQCVMEEVLEKLRPPTCVDNLGVHGGYIGRQLPSWMCAPASMDFKSLRHLTLGNLPFCTRLPDGLCCLPSLEMLTIKHAPAIKSVGSEFQSSSSLAARVSSTTSAPFPNLKSLQLFHLCEWEEWEWNDCEEQGCTETAIAMPCIEKIVIENCKLRCLPSGLASSKRHALRELYLYDVANLTSVENFPSVVRFDVSNCPKLRRISSLSRVQKISIDRCSNVQVLEGVPALDTILLQDATMETLPDYLTAINPRYLQLFCGKKLCESLRTGNSSENGKISHIKSHYLSYLDRRIQR</sequence>
<feature type="domain" description="Disease resistance N-terminal" evidence="8">
    <location>
        <begin position="16"/>
        <end position="89"/>
    </location>
</feature>
<dbReference type="InterPro" id="IPR027417">
    <property type="entry name" value="P-loop_NTPase"/>
</dbReference>
<evidence type="ECO:0000259" key="9">
    <source>
        <dbReference type="Pfam" id="PF23559"/>
    </source>
</evidence>
<name>A0AAQ3PM07_PASNO</name>
<dbReference type="Pfam" id="PF23559">
    <property type="entry name" value="WHD_DRP"/>
    <property type="match status" value="1"/>
</dbReference>
<dbReference type="SUPFAM" id="SSF52540">
    <property type="entry name" value="P-loop containing nucleoside triphosphate hydrolases"/>
    <property type="match status" value="1"/>
</dbReference>
<dbReference type="GO" id="GO:0005524">
    <property type="term" value="F:ATP binding"/>
    <property type="evidence" value="ECO:0007669"/>
    <property type="project" value="UniProtKB-KW"/>
</dbReference>
<reference evidence="11 12" key="1">
    <citation type="submission" date="2024-02" db="EMBL/GenBank/DDBJ databases">
        <title>High-quality chromosome-scale genome assembly of Pensacola bahiagrass (Paspalum notatum Flugge var. saurae).</title>
        <authorList>
            <person name="Vega J.M."/>
            <person name="Podio M."/>
            <person name="Orjuela J."/>
            <person name="Siena L.A."/>
            <person name="Pessino S.C."/>
            <person name="Combes M.C."/>
            <person name="Mariac C."/>
            <person name="Albertini E."/>
            <person name="Pupilli F."/>
            <person name="Ortiz J.P.A."/>
            <person name="Leblanc O."/>
        </authorList>
    </citation>
    <scope>NUCLEOTIDE SEQUENCE [LARGE SCALE GENOMIC DNA]</scope>
    <source>
        <strain evidence="11">R1</strain>
        <tissue evidence="11">Leaf</tissue>
    </source>
</reference>
<keyword evidence="6" id="KW-0067">ATP-binding</keyword>
<dbReference type="Gene3D" id="1.20.5.4130">
    <property type="match status" value="1"/>
</dbReference>
<evidence type="ECO:0000256" key="2">
    <source>
        <dbReference type="ARBA" id="ARBA00022614"/>
    </source>
</evidence>
<dbReference type="InterPro" id="IPR036388">
    <property type="entry name" value="WH-like_DNA-bd_sf"/>
</dbReference>
<organism evidence="11 12">
    <name type="scientific">Paspalum notatum var. saurae</name>
    <dbReference type="NCBI Taxonomy" id="547442"/>
    <lineage>
        <taxon>Eukaryota</taxon>
        <taxon>Viridiplantae</taxon>
        <taxon>Streptophyta</taxon>
        <taxon>Embryophyta</taxon>
        <taxon>Tracheophyta</taxon>
        <taxon>Spermatophyta</taxon>
        <taxon>Magnoliopsida</taxon>
        <taxon>Liliopsida</taxon>
        <taxon>Poales</taxon>
        <taxon>Poaceae</taxon>
        <taxon>PACMAD clade</taxon>
        <taxon>Panicoideae</taxon>
        <taxon>Andropogonodae</taxon>
        <taxon>Paspaleae</taxon>
        <taxon>Paspalinae</taxon>
        <taxon>Paspalum</taxon>
    </lineage>
</organism>
<keyword evidence="2" id="KW-0433">Leucine-rich repeat</keyword>
<dbReference type="Pfam" id="PF18052">
    <property type="entry name" value="Rx_N"/>
    <property type="match status" value="1"/>
</dbReference>
<dbReference type="InterPro" id="IPR032675">
    <property type="entry name" value="LRR_dom_sf"/>
</dbReference>
<evidence type="ECO:0000256" key="3">
    <source>
        <dbReference type="ARBA" id="ARBA00022737"/>
    </source>
</evidence>
<dbReference type="InterPro" id="IPR058922">
    <property type="entry name" value="WHD_DRP"/>
</dbReference>
<keyword evidence="5" id="KW-0611">Plant defense</keyword>
<evidence type="ECO:0000259" key="7">
    <source>
        <dbReference type="Pfam" id="PF00931"/>
    </source>
</evidence>
<dbReference type="Pfam" id="PF25019">
    <property type="entry name" value="LRR_R13L1-DRL21"/>
    <property type="match status" value="1"/>
</dbReference>
<keyword evidence="4" id="KW-0547">Nucleotide-binding</keyword>
<dbReference type="InterPro" id="IPR041118">
    <property type="entry name" value="Rx_N"/>
</dbReference>
<dbReference type="Proteomes" id="UP001341281">
    <property type="component" value="Chromosome 01"/>
</dbReference>
<evidence type="ECO:0000256" key="1">
    <source>
        <dbReference type="ARBA" id="ARBA00008894"/>
    </source>
</evidence>
<evidence type="ECO:0000313" key="12">
    <source>
        <dbReference type="Proteomes" id="UP001341281"/>
    </source>
</evidence>